<dbReference type="GO" id="GO:0003824">
    <property type="term" value="F:catalytic activity"/>
    <property type="evidence" value="ECO:0007669"/>
    <property type="project" value="InterPro"/>
</dbReference>
<evidence type="ECO:0000256" key="1">
    <source>
        <dbReference type="SAM" id="MobiDB-lite"/>
    </source>
</evidence>
<feature type="compositionally biased region" description="Polar residues" evidence="1">
    <location>
        <begin position="521"/>
        <end position="535"/>
    </location>
</feature>
<dbReference type="InterPro" id="IPR035994">
    <property type="entry name" value="Nucleoside_phosphorylase_sf"/>
</dbReference>
<accession>A0A8H4W6H8</accession>
<gene>
    <name evidence="2" type="ORF">G7Y89_g2453</name>
</gene>
<feature type="region of interest" description="Disordered" evidence="1">
    <location>
        <begin position="521"/>
        <end position="597"/>
    </location>
</feature>
<dbReference type="PANTHER" id="PTHR46082:SF11">
    <property type="entry name" value="AAA+ ATPASE DOMAIN-CONTAINING PROTEIN-RELATED"/>
    <property type="match status" value="1"/>
</dbReference>
<feature type="region of interest" description="Disordered" evidence="1">
    <location>
        <begin position="348"/>
        <end position="371"/>
    </location>
</feature>
<protein>
    <recommendedName>
        <fullName evidence="4">Nucleoside phosphorylase domain-containing protein</fullName>
    </recommendedName>
</protein>
<dbReference type="AlphaFoldDB" id="A0A8H4W6H8"/>
<dbReference type="Gene3D" id="3.40.50.1580">
    <property type="entry name" value="Nucleoside phosphorylase domain"/>
    <property type="match status" value="1"/>
</dbReference>
<feature type="compositionally biased region" description="Low complexity" evidence="1">
    <location>
        <begin position="661"/>
        <end position="680"/>
    </location>
</feature>
<evidence type="ECO:0000313" key="3">
    <source>
        <dbReference type="Proteomes" id="UP000566819"/>
    </source>
</evidence>
<organism evidence="2 3">
    <name type="scientific">Cudoniella acicularis</name>
    <dbReference type="NCBI Taxonomy" id="354080"/>
    <lineage>
        <taxon>Eukaryota</taxon>
        <taxon>Fungi</taxon>
        <taxon>Dikarya</taxon>
        <taxon>Ascomycota</taxon>
        <taxon>Pezizomycotina</taxon>
        <taxon>Leotiomycetes</taxon>
        <taxon>Helotiales</taxon>
        <taxon>Tricladiaceae</taxon>
        <taxon>Cudoniella</taxon>
    </lineage>
</organism>
<dbReference type="OrthoDB" id="1577640at2759"/>
<feature type="compositionally biased region" description="Polar residues" evidence="1">
    <location>
        <begin position="611"/>
        <end position="635"/>
    </location>
</feature>
<sequence>MSSTLRYEDYTIGWICALQVELLAARFMLDEKHNGVFPGRHGDDNDYIPGTIGGHNVIVVGLPRKSTGTVSAASLVAQMRQSFPNLRYGLMVGIGAGVPGRHLEPDIRLGDVVVGTPGDGSDDVQGVIGYEFGKETVDGFVRKGWLYPTDRRLRNAFETIQTEAEFNGSHSFLQYLDAFSARPNGQKFLYPGVENDQLYEAEKTGGLVDNTYRLIARDLRDSEDPVVHYGLIASGDKLIKNAKLRDELRDKYKIICFEMEAAGLMNTLPVAVIRGICDYADSHKNDVWHRYAAATASAYTKGLLYVIGADPSANPPWRREEGYSLSPLIGYPQQSKECGATYERIIELEDKEPEPQNSSNTKDRSSRRGIKKALIPEPDLRLAFRRLILTTKAPRQILKPVYNPRKRPPSEDYSLHSSARRVLFDEKLLVREPEKLLDLSTTTSGTPFNSTAAINMQPEIRREVEIVRSLDETPEPPLSGGLPYSSILSLDNTPPPRQNDYSLPVPSHLWTNDRIYRSIRASTAQSSPSSLRSQVPPSPAPLHPLATVASPPTNLPRRDTSADVRNVQSWQANASPFASDQSSSQWPSSPKRGPTIVNEDQHLHDSLSSYSLTTAPSQGRTESSRPTTQPSTYNPTIPFAIPLHPTPKTYRSQTYLVGQLDPDSPAGSTTSTGAAPTFTT</sequence>
<keyword evidence="3" id="KW-1185">Reference proteome</keyword>
<dbReference type="SUPFAM" id="SSF53167">
    <property type="entry name" value="Purine and uridine phosphorylases"/>
    <property type="match status" value="1"/>
</dbReference>
<reference evidence="2 3" key="1">
    <citation type="submission" date="2020-03" db="EMBL/GenBank/DDBJ databases">
        <title>Draft Genome Sequence of Cudoniella acicularis.</title>
        <authorList>
            <person name="Buettner E."/>
            <person name="Kellner H."/>
        </authorList>
    </citation>
    <scope>NUCLEOTIDE SEQUENCE [LARGE SCALE GENOMIC DNA]</scope>
    <source>
        <strain evidence="2 3">DSM 108380</strain>
    </source>
</reference>
<dbReference type="Proteomes" id="UP000566819">
    <property type="component" value="Unassembled WGS sequence"/>
</dbReference>
<feature type="region of interest" description="Disordered" evidence="1">
    <location>
        <begin position="470"/>
        <end position="505"/>
    </location>
</feature>
<proteinExistence type="predicted"/>
<feature type="region of interest" description="Disordered" evidence="1">
    <location>
        <begin position="658"/>
        <end position="680"/>
    </location>
</feature>
<name>A0A8H4W6H8_9HELO</name>
<feature type="compositionally biased region" description="Polar residues" evidence="1">
    <location>
        <begin position="566"/>
        <end position="578"/>
    </location>
</feature>
<dbReference type="InterPro" id="IPR053137">
    <property type="entry name" value="NLR-like"/>
</dbReference>
<dbReference type="EMBL" id="JAAMPI010000107">
    <property type="protein sequence ID" value="KAF4635652.1"/>
    <property type="molecule type" value="Genomic_DNA"/>
</dbReference>
<evidence type="ECO:0000313" key="2">
    <source>
        <dbReference type="EMBL" id="KAF4635652.1"/>
    </source>
</evidence>
<feature type="compositionally biased region" description="Low complexity" evidence="1">
    <location>
        <begin position="579"/>
        <end position="590"/>
    </location>
</feature>
<feature type="region of interest" description="Disordered" evidence="1">
    <location>
        <begin position="611"/>
        <end position="645"/>
    </location>
</feature>
<dbReference type="GO" id="GO:0009116">
    <property type="term" value="P:nucleoside metabolic process"/>
    <property type="evidence" value="ECO:0007669"/>
    <property type="project" value="InterPro"/>
</dbReference>
<dbReference type="PANTHER" id="PTHR46082">
    <property type="entry name" value="ATP/GTP-BINDING PROTEIN-RELATED"/>
    <property type="match status" value="1"/>
</dbReference>
<evidence type="ECO:0008006" key="4">
    <source>
        <dbReference type="Google" id="ProtNLM"/>
    </source>
</evidence>
<comment type="caution">
    <text evidence="2">The sequence shown here is derived from an EMBL/GenBank/DDBJ whole genome shotgun (WGS) entry which is preliminary data.</text>
</comment>